<dbReference type="InterPro" id="IPR013320">
    <property type="entry name" value="ConA-like_dom_sf"/>
</dbReference>
<dbReference type="EMBL" id="BMQA01000120">
    <property type="protein sequence ID" value="GGJ70388.1"/>
    <property type="molecule type" value="Genomic_DNA"/>
</dbReference>
<dbReference type="AlphaFoldDB" id="A0A917PBZ9"/>
<proteinExistence type="inferred from homology"/>
<name>A0A917PBZ9_9ACTN</name>
<keyword evidence="7" id="KW-0443">Lipid metabolism</keyword>
<organism evidence="16 17">
    <name type="scientific">Streptomyces brasiliensis</name>
    <dbReference type="NCBI Taxonomy" id="1954"/>
    <lineage>
        <taxon>Bacteria</taxon>
        <taxon>Bacillati</taxon>
        <taxon>Actinomycetota</taxon>
        <taxon>Actinomycetes</taxon>
        <taxon>Kitasatosporales</taxon>
        <taxon>Streptomycetaceae</taxon>
        <taxon>Streptomyces</taxon>
    </lineage>
</organism>
<dbReference type="Pfam" id="PF02057">
    <property type="entry name" value="Glyco_hydro_59"/>
    <property type="match status" value="1"/>
</dbReference>
<dbReference type="Gene3D" id="3.20.20.80">
    <property type="entry name" value="Glycosidases"/>
    <property type="match status" value="1"/>
</dbReference>
<comment type="caution">
    <text evidence="16">The sequence shown here is derived from an EMBL/GenBank/DDBJ whole genome shotgun (WGS) entry which is preliminary data.</text>
</comment>
<keyword evidence="8" id="KW-1015">Disulfide bond</keyword>
<dbReference type="Proteomes" id="UP000657574">
    <property type="component" value="Unassembled WGS sequence"/>
</dbReference>
<evidence type="ECO:0000256" key="11">
    <source>
        <dbReference type="ARBA" id="ARBA00033098"/>
    </source>
</evidence>
<evidence type="ECO:0000256" key="9">
    <source>
        <dbReference type="ARBA" id="ARBA00023180"/>
    </source>
</evidence>
<evidence type="ECO:0000259" key="14">
    <source>
        <dbReference type="Pfam" id="PF17387"/>
    </source>
</evidence>
<keyword evidence="6" id="KW-0442">Lipid degradation</keyword>
<feature type="domain" description="Glycosyl hydrolase family 59 central" evidence="14">
    <location>
        <begin position="359"/>
        <end position="466"/>
    </location>
</feature>
<evidence type="ECO:0000256" key="6">
    <source>
        <dbReference type="ARBA" id="ARBA00022963"/>
    </source>
</evidence>
<evidence type="ECO:0000256" key="12">
    <source>
        <dbReference type="SAM" id="Phobius"/>
    </source>
</evidence>
<gene>
    <name evidence="16" type="ORF">GCM10010121_096320</name>
</gene>
<dbReference type="PANTHER" id="PTHR15172">
    <property type="entry name" value="GALACTOCEREBROSIDASE"/>
    <property type="match status" value="1"/>
</dbReference>
<evidence type="ECO:0000256" key="3">
    <source>
        <dbReference type="ARBA" id="ARBA00022729"/>
    </source>
</evidence>
<dbReference type="Pfam" id="PF17387">
    <property type="entry name" value="Glyco_hydro_59M"/>
    <property type="match status" value="1"/>
</dbReference>
<keyword evidence="3" id="KW-0732">Signal</keyword>
<dbReference type="PRINTS" id="PR00850">
    <property type="entry name" value="GLHYDRLASE59"/>
</dbReference>
<keyword evidence="12" id="KW-1133">Transmembrane helix</keyword>
<dbReference type="Pfam" id="PF21708">
    <property type="entry name" value="Glyco_hydro_59_C"/>
    <property type="match status" value="1"/>
</dbReference>
<evidence type="ECO:0000313" key="17">
    <source>
        <dbReference type="Proteomes" id="UP000657574"/>
    </source>
</evidence>
<feature type="domain" description="Glycosyl hydrolase family 59 C-terminal lectin" evidence="15">
    <location>
        <begin position="520"/>
        <end position="702"/>
    </location>
</feature>
<evidence type="ECO:0000256" key="7">
    <source>
        <dbReference type="ARBA" id="ARBA00023098"/>
    </source>
</evidence>
<feature type="domain" description="Glycosyl hydrolase family 59 catalytic" evidence="13">
    <location>
        <begin position="56"/>
        <end position="347"/>
    </location>
</feature>
<evidence type="ECO:0000256" key="8">
    <source>
        <dbReference type="ARBA" id="ARBA00023157"/>
    </source>
</evidence>
<evidence type="ECO:0000313" key="16">
    <source>
        <dbReference type="EMBL" id="GGJ70388.1"/>
    </source>
</evidence>
<evidence type="ECO:0000259" key="15">
    <source>
        <dbReference type="Pfam" id="PF21708"/>
    </source>
</evidence>
<keyword evidence="10" id="KW-0326">Glycosidase</keyword>
<dbReference type="GO" id="GO:0006683">
    <property type="term" value="P:galactosylceramide catabolic process"/>
    <property type="evidence" value="ECO:0007669"/>
    <property type="project" value="InterPro"/>
</dbReference>
<dbReference type="InterPro" id="IPR049161">
    <property type="entry name" value="GH59_cat"/>
</dbReference>
<keyword evidence="9" id="KW-0325">Glycoprotein</keyword>
<keyword evidence="17" id="KW-1185">Reference proteome</keyword>
<dbReference type="Gene3D" id="2.60.120.560">
    <property type="entry name" value="Exo-inulinase, domain 1"/>
    <property type="match status" value="1"/>
</dbReference>
<keyword evidence="5" id="KW-0746">Sphingolipid metabolism</keyword>
<dbReference type="SUPFAM" id="SSF51445">
    <property type="entry name" value="(Trans)glycosidases"/>
    <property type="match status" value="1"/>
</dbReference>
<accession>A0A917PBZ9</accession>
<keyword evidence="12" id="KW-0812">Transmembrane</keyword>
<evidence type="ECO:0000256" key="10">
    <source>
        <dbReference type="ARBA" id="ARBA00023295"/>
    </source>
</evidence>
<protein>
    <recommendedName>
        <fullName evidence="2">galactosylceramidase</fullName>
        <ecNumber evidence="2">3.2.1.46</ecNumber>
    </recommendedName>
    <alternativeName>
        <fullName evidence="11">Galactosylceramidase</fullName>
    </alternativeName>
</protein>
<evidence type="ECO:0000256" key="5">
    <source>
        <dbReference type="ARBA" id="ARBA00022919"/>
    </source>
</evidence>
<sequence>MHLAWLWTGKSVGRVAAVILTIVSIVLVTPAVTPAHGEGQAGQAISVDGNGTGRVFDGVGAISGGGGTSRLLVDYPEPERNRILDYLFKPGYGASLQILKVEIGSDTNSSNGAEPSHERARGQVDCTAGYEWWLMEQAKKRNPAIKFYGLEWGAPGWFDGGFWSQDNITYLLNWLGCASQHGLTIGYLGGWNEKGWDKTWYENLRAALDQHGYQDVQLVAADNGGWNVATDMVNDPAFDAAVDVVGIHYPCSQTHCSSSADALSLDKPLFASEDGWKNYLTGAADVAAEINHAYIDSRMTAYINWPAAYAWYPTVQFQDSGLLKANEPWSGYYDLGPTLWVLAQTAQFTRPGWRYIDSATGHLDGGGTYVTRQSPSAGDTARSTTAGRDYTTVFETTAATEPQTVHVTVGGGLSTDTLHLWSTQPDSADPSTWFAQGDDVQPAEDGSYTITLQPDRVYTLTTMQGGKGAASSPPPATLTLPFRDSFDGYQKGSTPRYFSDMEGAFEIAPCGHAVDGTGVHAGKCLQQVITQQPTKWTRVPSPVTLVGDASWTDYQVSTKFLLQQPGTVSLLGRVVNELSSANKPHVNIWMGYYLNISDTGAWSLQDVQGCPTTQCSPGSNKTVTIAQGNAAAMGTSQWHQMALRFNGDTITVIIDGVPAATVTDPTYDHGQVGLMLDGEQACAAPPDCPSSYITAQFDDFAVTPS</sequence>
<dbReference type="Gene3D" id="3.20.20.70">
    <property type="entry name" value="Aldolase class I"/>
    <property type="match status" value="1"/>
</dbReference>
<evidence type="ECO:0000256" key="4">
    <source>
        <dbReference type="ARBA" id="ARBA00022801"/>
    </source>
</evidence>
<dbReference type="GO" id="GO:0016020">
    <property type="term" value="C:membrane"/>
    <property type="evidence" value="ECO:0007669"/>
    <property type="project" value="GOC"/>
</dbReference>
<dbReference type="GO" id="GO:0004336">
    <property type="term" value="F:galactosylceramidase activity"/>
    <property type="evidence" value="ECO:0007669"/>
    <property type="project" value="UniProtKB-EC"/>
</dbReference>
<keyword evidence="4" id="KW-0378">Hydrolase</keyword>
<dbReference type="InterPro" id="IPR049162">
    <property type="entry name" value="GH59_C"/>
</dbReference>
<dbReference type="InterPro" id="IPR017853">
    <property type="entry name" value="GH"/>
</dbReference>
<feature type="transmembrane region" description="Helical" evidence="12">
    <location>
        <begin position="12"/>
        <end position="32"/>
    </location>
</feature>
<dbReference type="InterPro" id="IPR001286">
    <property type="entry name" value="Glyco_hydro_59"/>
</dbReference>
<dbReference type="PANTHER" id="PTHR15172:SF1">
    <property type="entry name" value="GALACTOCEREBROSIDASE"/>
    <property type="match status" value="1"/>
</dbReference>
<dbReference type="EC" id="3.2.1.46" evidence="2"/>
<keyword evidence="12" id="KW-0472">Membrane</keyword>
<reference evidence="16" key="1">
    <citation type="journal article" date="2014" name="Int. J. Syst. Evol. Microbiol.">
        <title>Complete genome sequence of Corynebacterium casei LMG S-19264T (=DSM 44701T), isolated from a smear-ripened cheese.</title>
        <authorList>
            <consortium name="US DOE Joint Genome Institute (JGI-PGF)"/>
            <person name="Walter F."/>
            <person name="Albersmeier A."/>
            <person name="Kalinowski J."/>
            <person name="Ruckert C."/>
        </authorList>
    </citation>
    <scope>NUCLEOTIDE SEQUENCE</scope>
    <source>
        <strain evidence="16">JCM 3086</strain>
    </source>
</reference>
<evidence type="ECO:0000256" key="1">
    <source>
        <dbReference type="ARBA" id="ARBA00005637"/>
    </source>
</evidence>
<comment type="similarity">
    <text evidence="1">Belongs to the glycosyl hydrolase 59 family.</text>
</comment>
<dbReference type="InterPro" id="IPR035394">
    <property type="entry name" value="Glyco_hydro_59_dom"/>
</dbReference>
<evidence type="ECO:0000256" key="2">
    <source>
        <dbReference type="ARBA" id="ARBA00012657"/>
    </source>
</evidence>
<dbReference type="SUPFAM" id="SSF49899">
    <property type="entry name" value="Concanavalin A-like lectins/glucanases"/>
    <property type="match status" value="1"/>
</dbReference>
<dbReference type="InterPro" id="IPR013785">
    <property type="entry name" value="Aldolase_TIM"/>
</dbReference>
<evidence type="ECO:0000259" key="13">
    <source>
        <dbReference type="Pfam" id="PF02057"/>
    </source>
</evidence>
<reference evidence="16" key="2">
    <citation type="submission" date="2020-09" db="EMBL/GenBank/DDBJ databases">
        <authorList>
            <person name="Sun Q."/>
            <person name="Ohkuma M."/>
        </authorList>
    </citation>
    <scope>NUCLEOTIDE SEQUENCE</scope>
    <source>
        <strain evidence="16">JCM 3086</strain>
    </source>
</reference>
<dbReference type="GO" id="GO:0005764">
    <property type="term" value="C:lysosome"/>
    <property type="evidence" value="ECO:0007669"/>
    <property type="project" value="TreeGrafter"/>
</dbReference>